<proteinExistence type="predicted"/>
<dbReference type="RefSeq" id="WP_379762390.1">
    <property type="nucleotide sequence ID" value="NZ_JBHSCL010000003.1"/>
</dbReference>
<name>A0ABV8PK86_9FLAO</name>
<sequence length="52" mass="6319">MNFDKEIEKFATDFRKIRPMNEDDMDALKMRLKWFALDVKRKSIIHHVAKNP</sequence>
<evidence type="ECO:0000313" key="2">
    <source>
        <dbReference type="Proteomes" id="UP001595841"/>
    </source>
</evidence>
<gene>
    <name evidence="1" type="ORF">ACFOWS_02580</name>
</gene>
<accession>A0ABV8PK86</accession>
<protein>
    <submittedName>
        <fullName evidence="1">Uncharacterized protein</fullName>
    </submittedName>
</protein>
<keyword evidence="2" id="KW-1185">Reference proteome</keyword>
<dbReference type="Proteomes" id="UP001595841">
    <property type="component" value="Unassembled WGS sequence"/>
</dbReference>
<evidence type="ECO:0000313" key="1">
    <source>
        <dbReference type="EMBL" id="MFC4219000.1"/>
    </source>
</evidence>
<comment type="caution">
    <text evidence="1">The sequence shown here is derived from an EMBL/GenBank/DDBJ whole genome shotgun (WGS) entry which is preliminary data.</text>
</comment>
<dbReference type="EMBL" id="JBHSCL010000003">
    <property type="protein sequence ID" value="MFC4219000.1"/>
    <property type="molecule type" value="Genomic_DNA"/>
</dbReference>
<reference evidence="2" key="1">
    <citation type="journal article" date="2019" name="Int. J. Syst. Evol. Microbiol.">
        <title>The Global Catalogue of Microorganisms (GCM) 10K type strain sequencing project: providing services to taxonomists for standard genome sequencing and annotation.</title>
        <authorList>
            <consortium name="The Broad Institute Genomics Platform"/>
            <consortium name="The Broad Institute Genome Sequencing Center for Infectious Disease"/>
            <person name="Wu L."/>
            <person name="Ma J."/>
        </authorList>
    </citation>
    <scope>NUCLEOTIDE SEQUENCE [LARGE SCALE GENOMIC DNA]</scope>
    <source>
        <strain evidence="2">CGMCC 1.15774</strain>
    </source>
</reference>
<organism evidence="1 2">
    <name type="scientific">Flagellimonas marina</name>
    <dbReference type="NCBI Taxonomy" id="1775168"/>
    <lineage>
        <taxon>Bacteria</taxon>
        <taxon>Pseudomonadati</taxon>
        <taxon>Bacteroidota</taxon>
        <taxon>Flavobacteriia</taxon>
        <taxon>Flavobacteriales</taxon>
        <taxon>Flavobacteriaceae</taxon>
        <taxon>Flagellimonas</taxon>
    </lineage>
</organism>